<feature type="domain" description="Restriction endonuclease type I HsdR N-terminal" evidence="1">
    <location>
        <begin position="54"/>
        <end position="125"/>
    </location>
</feature>
<dbReference type="GO" id="GO:0009307">
    <property type="term" value="P:DNA restriction-modification system"/>
    <property type="evidence" value="ECO:0007669"/>
    <property type="project" value="UniProtKB-KW"/>
</dbReference>
<evidence type="ECO:0000313" key="3">
    <source>
        <dbReference type="Proteomes" id="UP000190973"/>
    </source>
</evidence>
<comment type="caution">
    <text evidence="2">The sequence shown here is derived from an EMBL/GenBank/DDBJ whole genome shotgun (WGS) entry which is preliminary data.</text>
</comment>
<dbReference type="RefSeq" id="WP_139356970.1">
    <property type="nucleotide sequence ID" value="NZ_JABTAE010000001.1"/>
</dbReference>
<name>A0A1S8S2X3_CLOBE</name>
<sequence>MDFSDKLKQFSARAEMIKTTLQTEEATKTSLVMPFFSLLGYDVFNPMEFIPEFTADFGIKKGEKVDYAIINEGKPIILVECKGGNDSLTKHDAQLFRYFTVTDSKFAILTNGLVYKFFTDLDEANKMDDTPFLEINILDMSDLQVQELKKFTKDNFDIDTIFNINKLKFEGLCKWALILLESIVIK</sequence>
<evidence type="ECO:0000259" key="1">
    <source>
        <dbReference type="Pfam" id="PF04313"/>
    </source>
</evidence>
<protein>
    <recommendedName>
        <fullName evidence="1">Restriction endonuclease type I HsdR N-terminal domain-containing protein</fullName>
    </recommendedName>
</protein>
<dbReference type="AlphaFoldDB" id="A0A1S8S2X3"/>
<dbReference type="Pfam" id="PF04313">
    <property type="entry name" value="HSDR_N"/>
    <property type="match status" value="1"/>
</dbReference>
<accession>A0A1S8S2X3</accession>
<dbReference type="GO" id="GO:0003677">
    <property type="term" value="F:DNA binding"/>
    <property type="evidence" value="ECO:0007669"/>
    <property type="project" value="UniProtKB-KW"/>
</dbReference>
<evidence type="ECO:0000313" key="2">
    <source>
        <dbReference type="EMBL" id="OOM59758.1"/>
    </source>
</evidence>
<gene>
    <name evidence="2" type="ORF">CLBCK_33040</name>
</gene>
<dbReference type="GO" id="GO:0009035">
    <property type="term" value="F:type I site-specific deoxyribonuclease activity"/>
    <property type="evidence" value="ECO:0007669"/>
    <property type="project" value="UniProtKB-EC"/>
</dbReference>
<reference evidence="2 3" key="1">
    <citation type="submission" date="2016-05" db="EMBL/GenBank/DDBJ databases">
        <title>Microbial solvent formation.</title>
        <authorList>
            <person name="Poehlein A."/>
            <person name="Montoya Solano J.D."/>
            <person name="Flitsch S."/>
            <person name="Krabben P."/>
            <person name="Duerre P."/>
            <person name="Daniel R."/>
        </authorList>
    </citation>
    <scope>NUCLEOTIDE SEQUENCE [LARGE SCALE GENOMIC DNA]</scope>
    <source>
        <strain evidence="2 3">DSM 53</strain>
    </source>
</reference>
<dbReference type="Proteomes" id="UP000190973">
    <property type="component" value="Unassembled WGS sequence"/>
</dbReference>
<proteinExistence type="predicted"/>
<dbReference type="GO" id="GO:0005524">
    <property type="term" value="F:ATP binding"/>
    <property type="evidence" value="ECO:0007669"/>
    <property type="project" value="UniProtKB-KW"/>
</dbReference>
<dbReference type="InterPro" id="IPR007409">
    <property type="entry name" value="Restrct_endonuc_type1_HsdR_N"/>
</dbReference>
<organism evidence="2 3">
    <name type="scientific">Clostridium beijerinckii</name>
    <name type="common">Clostridium MP</name>
    <dbReference type="NCBI Taxonomy" id="1520"/>
    <lineage>
        <taxon>Bacteria</taxon>
        <taxon>Bacillati</taxon>
        <taxon>Bacillota</taxon>
        <taxon>Clostridia</taxon>
        <taxon>Eubacteriales</taxon>
        <taxon>Clostridiaceae</taxon>
        <taxon>Clostridium</taxon>
    </lineage>
</organism>
<dbReference type="EMBL" id="LZZI01000067">
    <property type="protein sequence ID" value="OOM59758.1"/>
    <property type="molecule type" value="Genomic_DNA"/>
</dbReference>